<accession>A0ABS1BWH2</accession>
<dbReference type="InterPro" id="IPR026444">
    <property type="entry name" value="Secre_tail"/>
</dbReference>
<evidence type="ECO:0000256" key="1">
    <source>
        <dbReference type="ARBA" id="ARBA00022729"/>
    </source>
</evidence>
<dbReference type="NCBIfam" id="TIGR04183">
    <property type="entry name" value="Por_Secre_tail"/>
    <property type="match status" value="1"/>
</dbReference>
<evidence type="ECO:0000313" key="4">
    <source>
        <dbReference type="EMBL" id="MBK0401348.1"/>
    </source>
</evidence>
<evidence type="ECO:0000259" key="3">
    <source>
        <dbReference type="Pfam" id="PF01364"/>
    </source>
</evidence>
<dbReference type="SUPFAM" id="SSF52129">
    <property type="entry name" value="Caspase-like"/>
    <property type="match status" value="1"/>
</dbReference>
<dbReference type="Pfam" id="PF01364">
    <property type="entry name" value="Peptidase_C25"/>
    <property type="match status" value="1"/>
</dbReference>
<dbReference type="InterPro" id="IPR029030">
    <property type="entry name" value="Caspase-like_dom_sf"/>
</dbReference>
<sequence length="1301" mass="143815">MKQQFTALFFVLFSWLSATSAFSETGKTITLAWKGTAPVQKTSKAEATIPVFAGAEIRYKERVPVYSFQITDARVSNFQFQNPVYVPFTSEEARFLPKDIFQASPEVSVHSGLSNGRSLSTVSFVPIRKNPQTGQLEKLTRFDYTYTSNSALKEKKGANQRGYKTASVLSSGDWYRIGITGSGMYKLDYATLQGMGLNLQNVDPRRIQLYGNGGGMLPQANDAPRADDLVENAIFFPGESDGQFNQQDYILFYGQGPHTWKLNNNKDGFNYNLNIYSDTAYYFLTVGAAPGQRVSNAQVLTGTPTATITSFNERAHHELENRNLLTSGRVWYGEEFNAYKLNHEINFSGLSELDPAFPVVLTSSVAGVSPVSTGTVGGRFTVKVNNTTLGTQDIMGHGNWDYHPAGDDNTQTFTFNLNNVAYNNSSLRVGLAFNQMGLTSTLGYLNYLEINAKRRLQLYNDQTNFRSLQNIAPNGISQFRIGNIGNPAATFVWDVTDPLQPVQQQLSFNGNEATFIARTNSIREFVVFSGSNFSAPFTWGRVANQNLHALNQDGKLDMVIVSHPLFLPQAQRLANHRRQRDKLNIAIVTPRQVYNEFSSGAQDVTAIRDLMKMIYDRKILNDTKTGDSLIYLLLFGDASYDYKSNFPNSQQNRTQNNTNFVPVYESFESLDQIDTYSSEDYYTFLDDSEGAWPEYSSNGFSDIGVGRLPAASTEDAENMVNKIITYDSPEKFGKWRNRITFIADDQDGNLHQNATEAYANLLTEKQPAYNVNKVYLDMFRQVAVANGQRSPDCVAEIDRAVEQGSLIINYSGHGGETGLAHEQIVTVGQINNWNNLNSPSFFVTATCEFGRYDDPRRPSAAEFALKSKKGGAIGLITTTRPVGASSNDVLNRSFYNFAFKPVNGQMPRLGDIVMHTKNTSISGSSNRNFALLGDPSMRLAYPEEKVQVSAIDVKPAVNQPDTLKALSTVKLSGNVTSKNGQTLSDFNGKVNITVFEKETTVRTLGDNGSSPQNINTRESIIYEGVATAKNGLWSSTFVVPKDINYLYGKGKISLYAASGNLDAHGADTTIIIGGSASNIPADTVPPVISLFMDNEAFVYGGLTGTNSLLISHLSDSSGINTAGLGIGHEITATLDGNKENVKVLNEYYTSDLDNFQSGKVRYMFKNLTPGPHELRVKAWDTHNNSSEKRIEFIVASSESLALDHVLNYPNPFSTNTTFHFDHNRAGEDLDIQIQIFTVSGKLVRTLSATSFASKPHVAEITWNGRDEYNDVLAKGVYVYKLTVRASRGAKVSKYEKLVILN</sequence>
<name>A0ABS1BWH2_9BACT</name>
<dbReference type="Gene3D" id="3.40.50.10390">
    <property type="entry name" value="Gingipain r, domain 1"/>
    <property type="match status" value="1"/>
</dbReference>
<dbReference type="Gene3D" id="3.40.50.1460">
    <property type="match status" value="1"/>
</dbReference>
<feature type="signal peptide" evidence="2">
    <location>
        <begin position="1"/>
        <end position="23"/>
    </location>
</feature>
<dbReference type="RefSeq" id="WP_200503986.1">
    <property type="nucleotide sequence ID" value="NZ_JAEHFX010000001.1"/>
</dbReference>
<proteinExistence type="predicted"/>
<dbReference type="EMBL" id="JAEHFX010000001">
    <property type="protein sequence ID" value="MBK0401348.1"/>
    <property type="molecule type" value="Genomic_DNA"/>
</dbReference>
<evidence type="ECO:0000313" key="5">
    <source>
        <dbReference type="Proteomes" id="UP000644147"/>
    </source>
</evidence>
<dbReference type="InterPro" id="IPR029031">
    <property type="entry name" value="Gingipain_N_sf"/>
</dbReference>
<keyword evidence="1 2" id="KW-0732">Signal</keyword>
<feature type="domain" description="Gingipain" evidence="3">
    <location>
        <begin position="558"/>
        <end position="939"/>
    </location>
</feature>
<evidence type="ECO:0000256" key="2">
    <source>
        <dbReference type="SAM" id="SignalP"/>
    </source>
</evidence>
<reference evidence="4 5" key="1">
    <citation type="submission" date="2020-12" db="EMBL/GenBank/DDBJ databases">
        <title>Bacterial novel species Adhaeribacter sp. BT258 isolated from soil.</title>
        <authorList>
            <person name="Jung H.-Y."/>
        </authorList>
    </citation>
    <scope>NUCLEOTIDE SEQUENCE [LARGE SCALE GENOMIC DNA]</scope>
    <source>
        <strain evidence="4 5">BT258</strain>
    </source>
</reference>
<dbReference type="InterPro" id="IPR001769">
    <property type="entry name" value="Gingipain"/>
</dbReference>
<dbReference type="Gene3D" id="2.60.40.4070">
    <property type="match status" value="1"/>
</dbReference>
<feature type="chain" id="PRO_5046227179" evidence="2">
    <location>
        <begin position="24"/>
        <end position="1301"/>
    </location>
</feature>
<dbReference type="NCBIfam" id="NF033707">
    <property type="entry name" value="T9SS_sortase"/>
    <property type="match status" value="1"/>
</dbReference>
<protein>
    <submittedName>
        <fullName evidence="4">Type IX secretion system sortase PorU</fullName>
    </submittedName>
</protein>
<organism evidence="4 5">
    <name type="scientific">Adhaeribacter terrigena</name>
    <dbReference type="NCBI Taxonomy" id="2793070"/>
    <lineage>
        <taxon>Bacteria</taxon>
        <taxon>Pseudomonadati</taxon>
        <taxon>Bacteroidota</taxon>
        <taxon>Cytophagia</taxon>
        <taxon>Cytophagales</taxon>
        <taxon>Hymenobacteraceae</taxon>
        <taxon>Adhaeribacter</taxon>
    </lineage>
</organism>
<gene>
    <name evidence="4" type="primary">porU</name>
    <name evidence="4" type="ORF">I5M27_00020</name>
</gene>
<keyword evidence="5" id="KW-1185">Reference proteome</keyword>
<dbReference type="CDD" id="cd02258">
    <property type="entry name" value="Peptidase_C25_N"/>
    <property type="match status" value="1"/>
</dbReference>
<dbReference type="Proteomes" id="UP000644147">
    <property type="component" value="Unassembled WGS sequence"/>
</dbReference>
<comment type="caution">
    <text evidence="4">The sequence shown here is derived from an EMBL/GenBank/DDBJ whole genome shotgun (WGS) entry which is preliminary data.</text>
</comment>